<dbReference type="AlphaFoldDB" id="A0A151WKG1"/>
<feature type="region of interest" description="Disordered" evidence="1">
    <location>
        <begin position="1"/>
        <end position="116"/>
    </location>
</feature>
<evidence type="ECO:0000256" key="1">
    <source>
        <dbReference type="SAM" id="MobiDB-lite"/>
    </source>
</evidence>
<feature type="compositionally biased region" description="Basic and acidic residues" evidence="1">
    <location>
        <begin position="107"/>
        <end position="116"/>
    </location>
</feature>
<feature type="compositionally biased region" description="Basic and acidic residues" evidence="1">
    <location>
        <begin position="34"/>
        <end position="73"/>
    </location>
</feature>
<feature type="compositionally biased region" description="Polar residues" evidence="1">
    <location>
        <begin position="91"/>
        <end position="106"/>
    </location>
</feature>
<protein>
    <submittedName>
        <fullName evidence="2">Uncharacterized protein</fullName>
    </submittedName>
</protein>
<name>A0A151WKG1_9HYME</name>
<evidence type="ECO:0000313" key="2">
    <source>
        <dbReference type="EMBL" id="KYQ48326.1"/>
    </source>
</evidence>
<dbReference type="Proteomes" id="UP000075809">
    <property type="component" value="Unassembled WGS sequence"/>
</dbReference>
<proteinExistence type="predicted"/>
<dbReference type="EMBL" id="KQ983012">
    <property type="protein sequence ID" value="KYQ48326.1"/>
    <property type="molecule type" value="Genomic_DNA"/>
</dbReference>
<evidence type="ECO:0000313" key="3">
    <source>
        <dbReference type="Proteomes" id="UP000075809"/>
    </source>
</evidence>
<accession>A0A151WKG1</accession>
<keyword evidence="3" id="KW-1185">Reference proteome</keyword>
<sequence length="151" mass="16851">MQSANPISANQTISDTVMTGEGDIETGIGTGGRSVRENRVRDVTMKEPKREVERRKIEEEERERERGREGGRERRGRRRLAVIRWGGKVPDNSSQRPKTGSLCSTKETSEAQKEEDLSILQPKVTLSSNLFLGPNGVLSKIPSLIESSVFQ</sequence>
<gene>
    <name evidence="2" type="ORF">ALC60_12654</name>
</gene>
<organism evidence="2 3">
    <name type="scientific">Mycetomoellerius zeteki</name>
    <dbReference type="NCBI Taxonomy" id="64791"/>
    <lineage>
        <taxon>Eukaryota</taxon>
        <taxon>Metazoa</taxon>
        <taxon>Ecdysozoa</taxon>
        <taxon>Arthropoda</taxon>
        <taxon>Hexapoda</taxon>
        <taxon>Insecta</taxon>
        <taxon>Pterygota</taxon>
        <taxon>Neoptera</taxon>
        <taxon>Endopterygota</taxon>
        <taxon>Hymenoptera</taxon>
        <taxon>Apocrita</taxon>
        <taxon>Aculeata</taxon>
        <taxon>Formicoidea</taxon>
        <taxon>Formicidae</taxon>
        <taxon>Myrmicinae</taxon>
        <taxon>Mycetomoellerius</taxon>
    </lineage>
</organism>
<reference evidence="2 3" key="1">
    <citation type="submission" date="2015-09" db="EMBL/GenBank/DDBJ databases">
        <title>Trachymyrmex zeteki WGS genome.</title>
        <authorList>
            <person name="Nygaard S."/>
            <person name="Hu H."/>
            <person name="Boomsma J."/>
            <person name="Zhang G."/>
        </authorList>
    </citation>
    <scope>NUCLEOTIDE SEQUENCE [LARGE SCALE GENOMIC DNA]</scope>
    <source>
        <strain evidence="2">Tzet28-1</strain>
        <tissue evidence="2">Whole body</tissue>
    </source>
</reference>
<feature type="compositionally biased region" description="Polar residues" evidence="1">
    <location>
        <begin position="1"/>
        <end position="17"/>
    </location>
</feature>